<evidence type="ECO:0000256" key="5">
    <source>
        <dbReference type="ARBA" id="ARBA00022525"/>
    </source>
</evidence>
<dbReference type="InterPro" id="IPR025202">
    <property type="entry name" value="PLD-like_dom"/>
</dbReference>
<dbReference type="PANTHER" id="PTHR21248:SF22">
    <property type="entry name" value="PHOSPHOLIPASE D"/>
    <property type="match status" value="1"/>
</dbReference>
<dbReference type="PATRIC" id="fig|1231392.3.peg.1979"/>
<comment type="function">
    <text evidence="1">Could be a virulence factor.</text>
</comment>
<dbReference type="STRING" id="1231392.OCGS_1969"/>
<evidence type="ECO:0000256" key="7">
    <source>
        <dbReference type="ARBA" id="ARBA00022692"/>
    </source>
</evidence>
<evidence type="ECO:0000256" key="2">
    <source>
        <dbReference type="ARBA" id="ARBA00004236"/>
    </source>
</evidence>
<keyword evidence="7 12" id="KW-0812">Transmembrane</keyword>
<comment type="caution">
    <text evidence="15">The sequence shown here is derived from an EMBL/GenBank/DDBJ whole genome shotgun (WGS) entry which is preliminary data.</text>
</comment>
<dbReference type="GO" id="GO:0008808">
    <property type="term" value="F:cardiolipin synthase activity"/>
    <property type="evidence" value="ECO:0007669"/>
    <property type="project" value="UniProtKB-UniRule"/>
</dbReference>
<keyword evidence="13" id="KW-0732">Signal</keyword>
<dbReference type="OrthoDB" id="9762009at2"/>
<dbReference type="Pfam" id="PF13091">
    <property type="entry name" value="PLDc_2"/>
    <property type="match status" value="2"/>
</dbReference>
<dbReference type="GO" id="GO:0005886">
    <property type="term" value="C:plasma membrane"/>
    <property type="evidence" value="ECO:0007669"/>
    <property type="project" value="UniProtKB-SubCell"/>
</dbReference>
<keyword evidence="10 12" id="KW-0472">Membrane</keyword>
<dbReference type="PANTHER" id="PTHR21248">
    <property type="entry name" value="CARDIOLIPIN SYNTHASE"/>
    <property type="match status" value="1"/>
</dbReference>
<evidence type="ECO:0000256" key="8">
    <source>
        <dbReference type="ARBA" id="ARBA00022737"/>
    </source>
</evidence>
<evidence type="ECO:0000256" key="9">
    <source>
        <dbReference type="ARBA" id="ARBA00022989"/>
    </source>
</evidence>
<sequence length="463" mass="51281">MTLLLVLSQILLVLAGTAVAFAALKAARTPQGASAWVVFLVSFPHLAIIAFLLFGRVGFTRMVRRRRASDAAALHKAEEDARHGIRPRLETFARIADDNAAGPNGVKVLIDGDATFAAIFDAIAAARTYVLVQTYILRDDALGRRLRDALLAAEARGVTTKLLYDRVGCIALPRAFVENLRRGGVAVEEVRGTRRWLTRLSVNFRNHRKIVVVDGKVGFLGGLNMAQEYVDGGSAFDRWRDTHLRIEGPLVVQLERVFERDWFWTTGHRIVAPHRTDPPEGATAWGVILPSGPSDAIERGSLFLCGMCGEARSRLWLASPYLVPDNDLVTALQLAALRGVDVRILVPARADHRLPWIAARSYFDDLRRTGVRIFEYKPGFMHQKVILADHDLVSIGSVNLDVRSAMINFEVTAVMEDGDLGQTVNDMLERDFAQAREVTQWLKDAPAWLRVAAPVARLFAPVI</sequence>
<evidence type="ECO:0000256" key="10">
    <source>
        <dbReference type="ARBA" id="ARBA00023136"/>
    </source>
</evidence>
<comment type="subcellular location">
    <subcellularLocation>
        <location evidence="2">Cell membrane</location>
    </subcellularLocation>
    <subcellularLocation>
        <location evidence="3">Secreted</location>
    </subcellularLocation>
</comment>
<evidence type="ECO:0000256" key="1">
    <source>
        <dbReference type="ARBA" id="ARBA00003145"/>
    </source>
</evidence>
<evidence type="ECO:0000259" key="14">
    <source>
        <dbReference type="PROSITE" id="PS50035"/>
    </source>
</evidence>
<evidence type="ECO:0000256" key="4">
    <source>
        <dbReference type="ARBA" id="ARBA00022475"/>
    </source>
</evidence>
<dbReference type="GO" id="GO:0005576">
    <property type="term" value="C:extracellular region"/>
    <property type="evidence" value="ECO:0007669"/>
    <property type="project" value="UniProtKB-SubCell"/>
</dbReference>
<dbReference type="PROSITE" id="PS50035">
    <property type="entry name" value="PLD"/>
    <property type="match status" value="2"/>
</dbReference>
<evidence type="ECO:0000313" key="15">
    <source>
        <dbReference type="EMBL" id="EKE43988.1"/>
    </source>
</evidence>
<dbReference type="SMART" id="SM00155">
    <property type="entry name" value="PLDc"/>
    <property type="match status" value="2"/>
</dbReference>
<dbReference type="EC" id="2.7.8.-" evidence="11"/>
<dbReference type="EMBL" id="AMGO01000046">
    <property type="protein sequence ID" value="EKE43988.1"/>
    <property type="molecule type" value="Genomic_DNA"/>
</dbReference>
<dbReference type="eggNOG" id="COG1502">
    <property type="taxonomic scope" value="Bacteria"/>
</dbReference>
<accession>K2H8T2</accession>
<dbReference type="SUPFAM" id="SSF56024">
    <property type="entry name" value="Phospholipase D/nuclease"/>
    <property type="match status" value="2"/>
</dbReference>
<gene>
    <name evidence="15" type="ORF">OCGS_1969</name>
</gene>
<dbReference type="Gene3D" id="3.30.870.10">
    <property type="entry name" value="Endonuclease Chain A"/>
    <property type="match status" value="2"/>
</dbReference>
<keyword evidence="16" id="KW-1185">Reference proteome</keyword>
<feature type="transmembrane region" description="Helical" evidence="12">
    <location>
        <begin position="38"/>
        <end position="59"/>
    </location>
</feature>
<keyword evidence="8" id="KW-0677">Repeat</keyword>
<feature type="signal peptide" evidence="13">
    <location>
        <begin position="1"/>
        <end position="22"/>
    </location>
</feature>
<protein>
    <recommendedName>
        <fullName evidence="11">Cardiolipin synthase</fullName>
        <ecNumber evidence="11">2.7.8.-</ecNumber>
    </recommendedName>
</protein>
<feature type="chain" id="PRO_5003860517" description="Cardiolipin synthase" evidence="13">
    <location>
        <begin position="23"/>
        <end position="463"/>
    </location>
</feature>
<dbReference type="RefSeq" id="WP_007427121.1">
    <property type="nucleotide sequence ID" value="NZ_AMGO01000046.1"/>
</dbReference>
<evidence type="ECO:0000256" key="11">
    <source>
        <dbReference type="NCBIfam" id="TIGR04265"/>
    </source>
</evidence>
<feature type="domain" description="PLD phosphodiesterase" evidence="14">
    <location>
        <begin position="377"/>
        <end position="404"/>
    </location>
</feature>
<dbReference type="InterPro" id="IPR001736">
    <property type="entry name" value="PLipase_D/transphosphatidylase"/>
</dbReference>
<feature type="domain" description="PLD phosphodiesterase" evidence="14">
    <location>
        <begin position="202"/>
        <end position="229"/>
    </location>
</feature>
<dbReference type="InterPro" id="IPR022924">
    <property type="entry name" value="Cardiolipin_synthase"/>
</dbReference>
<dbReference type="AlphaFoldDB" id="K2H8T2"/>
<organism evidence="15 16">
    <name type="scientific">Oceaniovalibus guishaninsula JLT2003</name>
    <dbReference type="NCBI Taxonomy" id="1231392"/>
    <lineage>
        <taxon>Bacteria</taxon>
        <taxon>Pseudomonadati</taxon>
        <taxon>Pseudomonadota</taxon>
        <taxon>Alphaproteobacteria</taxon>
        <taxon>Rhodobacterales</taxon>
        <taxon>Roseobacteraceae</taxon>
        <taxon>Oceaniovalibus</taxon>
    </lineage>
</organism>
<dbReference type="NCBIfam" id="TIGR04265">
    <property type="entry name" value="bac_cardiolipin"/>
    <property type="match status" value="1"/>
</dbReference>
<reference evidence="15 16" key="1">
    <citation type="journal article" date="2012" name="J. Bacteriol.">
        <title>Draft Genome Sequence of Oceaniovalibus guishaninsula JLT2003T.</title>
        <authorList>
            <person name="Tang K."/>
            <person name="Liu K."/>
            <person name="Jiao N."/>
        </authorList>
    </citation>
    <scope>NUCLEOTIDE SEQUENCE [LARGE SCALE GENOMIC DNA]</scope>
    <source>
        <strain evidence="15 16">JLT2003</strain>
    </source>
</reference>
<keyword evidence="6" id="KW-0808">Transferase</keyword>
<evidence type="ECO:0000256" key="6">
    <source>
        <dbReference type="ARBA" id="ARBA00022679"/>
    </source>
</evidence>
<evidence type="ECO:0000256" key="13">
    <source>
        <dbReference type="SAM" id="SignalP"/>
    </source>
</evidence>
<evidence type="ECO:0000256" key="3">
    <source>
        <dbReference type="ARBA" id="ARBA00004613"/>
    </source>
</evidence>
<evidence type="ECO:0000313" key="16">
    <source>
        <dbReference type="Proteomes" id="UP000006765"/>
    </source>
</evidence>
<name>K2H8T2_9RHOB</name>
<keyword evidence="5" id="KW-0964">Secreted</keyword>
<proteinExistence type="predicted"/>
<keyword evidence="4" id="KW-1003">Cell membrane</keyword>
<keyword evidence="9 12" id="KW-1133">Transmembrane helix</keyword>
<dbReference type="Proteomes" id="UP000006765">
    <property type="component" value="Unassembled WGS sequence"/>
</dbReference>
<evidence type="ECO:0000256" key="12">
    <source>
        <dbReference type="SAM" id="Phobius"/>
    </source>
</evidence>
<dbReference type="GO" id="GO:0032049">
    <property type="term" value="P:cardiolipin biosynthetic process"/>
    <property type="evidence" value="ECO:0007669"/>
    <property type="project" value="UniProtKB-UniRule"/>
</dbReference>